<dbReference type="PROSITE" id="PS51704">
    <property type="entry name" value="GP_PDE"/>
    <property type="match status" value="1"/>
</dbReference>
<dbReference type="PANTHER" id="PTHR46211:SF14">
    <property type="entry name" value="GLYCEROPHOSPHODIESTER PHOSPHODIESTERASE"/>
    <property type="match status" value="1"/>
</dbReference>
<dbReference type="SUPFAM" id="SSF51695">
    <property type="entry name" value="PLC-like phosphodiesterases"/>
    <property type="match status" value="1"/>
</dbReference>
<feature type="domain" description="GP-PDE" evidence="2">
    <location>
        <begin position="26"/>
        <end position="265"/>
    </location>
</feature>
<dbReference type="AlphaFoldDB" id="W1VG36"/>
<organism evidence="3 4">
    <name type="scientific">Actinomyces urogenitalis DORA_12</name>
    <dbReference type="NCBI Taxonomy" id="1403939"/>
    <lineage>
        <taxon>Bacteria</taxon>
        <taxon>Bacillati</taxon>
        <taxon>Actinomycetota</taxon>
        <taxon>Actinomycetes</taxon>
        <taxon>Actinomycetales</taxon>
        <taxon>Actinomycetaceae</taxon>
        <taxon>Actinomyces</taxon>
    </lineage>
</organism>
<feature type="region of interest" description="Disordered" evidence="1">
    <location>
        <begin position="1"/>
        <end position="20"/>
    </location>
</feature>
<dbReference type="PANTHER" id="PTHR46211">
    <property type="entry name" value="GLYCEROPHOSPHORYL DIESTER PHOSPHODIESTERASE"/>
    <property type="match status" value="1"/>
</dbReference>
<evidence type="ECO:0000259" key="2">
    <source>
        <dbReference type="PROSITE" id="PS51704"/>
    </source>
</evidence>
<dbReference type="EMBL" id="AZLV01000905">
    <property type="protein sequence ID" value="ETJ02999.1"/>
    <property type="molecule type" value="Genomic_DNA"/>
</dbReference>
<dbReference type="GO" id="GO:0008081">
    <property type="term" value="F:phosphoric diester hydrolase activity"/>
    <property type="evidence" value="ECO:0007669"/>
    <property type="project" value="InterPro"/>
</dbReference>
<proteinExistence type="predicted"/>
<dbReference type="Proteomes" id="UP000018852">
    <property type="component" value="Unassembled WGS sequence"/>
</dbReference>
<sequence>MTEGQVGARDGLARQHGERMSAPRRCLVIPHRGGAGEVPENTWAGAEHTAGLGLPWMETDLRRSADGVVVLSHDPDLGRSAGRTEPISALTWKELSGLDVGDGRPPVRLDDLLYAFPDLRINVDLKEPGVVQDALQVVRMAGALERVRFASFSARRLAVLRRQEPRARTSLGTVDVAGIVLRAEAAVSLPHSRWGWPNGRADAVQVPTTFRGVNVVTPRFVAQAHSYGLEVHVWTVNEPAEMRRLAALNVDALITDVPQRALEVLGG</sequence>
<reference evidence="3 4" key="1">
    <citation type="submission" date="2013-12" db="EMBL/GenBank/DDBJ databases">
        <title>A Varibaculum cambriense genome reconstructed from a premature infant gut community with otherwise low bacterial novelty that shifts toward anaerobic metabolism during the third week of life.</title>
        <authorList>
            <person name="Brown C.T."/>
            <person name="Sharon I."/>
            <person name="Thomas B.C."/>
            <person name="Castelle C.J."/>
            <person name="Morowitz M.J."/>
            <person name="Banfield J.F."/>
        </authorList>
    </citation>
    <scope>NUCLEOTIDE SEQUENCE [LARGE SCALE GENOMIC DNA]</scope>
    <source>
        <strain evidence="4">DORA_12</strain>
    </source>
</reference>
<dbReference type="CDD" id="cd08561">
    <property type="entry name" value="GDPD_cytoplasmic_ScUgpQ2_like"/>
    <property type="match status" value="1"/>
</dbReference>
<evidence type="ECO:0000313" key="4">
    <source>
        <dbReference type="Proteomes" id="UP000018852"/>
    </source>
</evidence>
<evidence type="ECO:0000256" key="1">
    <source>
        <dbReference type="SAM" id="MobiDB-lite"/>
    </source>
</evidence>
<dbReference type="InterPro" id="IPR030395">
    <property type="entry name" value="GP_PDE_dom"/>
</dbReference>
<dbReference type="InterPro" id="IPR017946">
    <property type="entry name" value="PLC-like_Pdiesterase_TIM-brl"/>
</dbReference>
<dbReference type="PATRIC" id="fig|1403939.3.peg.1389"/>
<accession>W1VG36</accession>
<dbReference type="GO" id="GO:0006629">
    <property type="term" value="P:lipid metabolic process"/>
    <property type="evidence" value="ECO:0007669"/>
    <property type="project" value="InterPro"/>
</dbReference>
<dbReference type="Gene3D" id="3.20.20.190">
    <property type="entry name" value="Phosphatidylinositol (PI) phosphodiesterase"/>
    <property type="match status" value="1"/>
</dbReference>
<dbReference type="Pfam" id="PF03009">
    <property type="entry name" value="GDPD"/>
    <property type="match status" value="1"/>
</dbReference>
<comment type="caution">
    <text evidence="3">The sequence shown here is derived from an EMBL/GenBank/DDBJ whole genome shotgun (WGS) entry which is preliminary data.</text>
</comment>
<gene>
    <name evidence="3" type="ORF">Q605_AUC00905G0002</name>
</gene>
<feature type="compositionally biased region" description="Basic and acidic residues" evidence="1">
    <location>
        <begin position="11"/>
        <end position="20"/>
    </location>
</feature>
<protein>
    <submittedName>
        <fullName evidence="3">Glycerophosphoryl diester phosphodiesterase</fullName>
    </submittedName>
</protein>
<name>W1VG36_9ACTO</name>
<evidence type="ECO:0000313" key="3">
    <source>
        <dbReference type="EMBL" id="ETJ02999.1"/>
    </source>
</evidence>